<dbReference type="PANTHER" id="PTHR43162">
    <property type="match status" value="1"/>
</dbReference>
<dbReference type="EMBL" id="CP157485">
    <property type="protein sequence ID" value="XBO49593.1"/>
    <property type="molecule type" value="Genomic_DNA"/>
</dbReference>
<dbReference type="Gene3D" id="3.90.25.10">
    <property type="entry name" value="UDP-galactose 4-epimerase, domain 1"/>
    <property type="match status" value="1"/>
</dbReference>
<reference evidence="2" key="1">
    <citation type="submission" date="2024-05" db="EMBL/GenBank/DDBJ databases">
        <authorList>
            <person name="Kim S."/>
            <person name="Heo J."/>
            <person name="Choi H."/>
            <person name="Choi Y."/>
            <person name="Kwon S.-W."/>
            <person name="Kim Y."/>
        </authorList>
    </citation>
    <scope>NUCLEOTIDE SEQUENCE</scope>
    <source>
        <strain evidence="2">KACC 23697</strain>
    </source>
</reference>
<sequence length="290" mass="32409">MNGIRPITVFGATGKIGTGLIALLSEAKLPVTAITRDLKKAIPLPFVQWKRADMSEPEALQPVLSKGGAVFLLSGTGPDCSTEQINVIRVAKEAGVSYIVKLSSGEADLNSPYFIPRTHGIVEEFLKKSKIPYTILRSNGMMQNWLGEIANSVKKQRIFYESTGDGKRAYVDRRDIIEAAYICLTKPEKHQNKTYFITGGKAVNYSELAQCISNVIQEKVSYVPISIEESRKEMECKVMPYALIETFCAYDAAQARGEKALVTDDLHRILNRQPRTIEQFVLDHQVFFKK</sequence>
<proteinExistence type="predicted"/>
<accession>A0AAU7KAZ0</accession>
<dbReference type="Pfam" id="PF05368">
    <property type="entry name" value="NmrA"/>
    <property type="match status" value="1"/>
</dbReference>
<dbReference type="InterPro" id="IPR036291">
    <property type="entry name" value="NAD(P)-bd_dom_sf"/>
</dbReference>
<dbReference type="Gene3D" id="3.40.50.720">
    <property type="entry name" value="NAD(P)-binding Rossmann-like Domain"/>
    <property type="match status" value="1"/>
</dbReference>
<feature type="domain" description="NmrA-like" evidence="1">
    <location>
        <begin position="7"/>
        <end position="280"/>
    </location>
</feature>
<organism evidence="2">
    <name type="scientific">Pedobacter sp. KACC 23697</name>
    <dbReference type="NCBI Taxonomy" id="3149230"/>
    <lineage>
        <taxon>Bacteria</taxon>
        <taxon>Pseudomonadati</taxon>
        <taxon>Bacteroidota</taxon>
        <taxon>Sphingobacteriia</taxon>
        <taxon>Sphingobacteriales</taxon>
        <taxon>Sphingobacteriaceae</taxon>
        <taxon>Pedobacter</taxon>
    </lineage>
</organism>
<dbReference type="InterPro" id="IPR051604">
    <property type="entry name" value="Ergot_Alk_Oxidoreductase"/>
</dbReference>
<evidence type="ECO:0000313" key="2">
    <source>
        <dbReference type="EMBL" id="XBO49593.1"/>
    </source>
</evidence>
<dbReference type="RefSeq" id="WP_406826905.1">
    <property type="nucleotide sequence ID" value="NZ_CP157485.1"/>
</dbReference>
<dbReference type="InterPro" id="IPR008030">
    <property type="entry name" value="NmrA-like"/>
</dbReference>
<dbReference type="PANTHER" id="PTHR43162:SF1">
    <property type="entry name" value="PRESTALK A DIFFERENTIATION PROTEIN A"/>
    <property type="match status" value="1"/>
</dbReference>
<dbReference type="SUPFAM" id="SSF51735">
    <property type="entry name" value="NAD(P)-binding Rossmann-fold domains"/>
    <property type="match status" value="1"/>
</dbReference>
<name>A0AAU7KAZ0_9SPHI</name>
<gene>
    <name evidence="2" type="ORF">ABEG20_08275</name>
</gene>
<evidence type="ECO:0000259" key="1">
    <source>
        <dbReference type="Pfam" id="PF05368"/>
    </source>
</evidence>
<dbReference type="AlphaFoldDB" id="A0AAU7KAZ0"/>
<protein>
    <submittedName>
        <fullName evidence="2">NmrA family NAD(P)-binding protein</fullName>
    </submittedName>
</protein>